<feature type="compositionally biased region" description="Low complexity" evidence="1">
    <location>
        <begin position="844"/>
        <end position="879"/>
    </location>
</feature>
<dbReference type="GeneID" id="62164933"/>
<gene>
    <name evidence="3" type="ORF">CkaCkLH20_09144</name>
</gene>
<dbReference type="InterPro" id="IPR003959">
    <property type="entry name" value="ATPase_AAA_core"/>
</dbReference>
<dbReference type="Pfam" id="PF23232">
    <property type="entry name" value="AAA_lid_13"/>
    <property type="match status" value="1"/>
</dbReference>
<dbReference type="SUPFAM" id="SSF52540">
    <property type="entry name" value="P-loop containing nucleoside triphosphate hydrolases"/>
    <property type="match status" value="1"/>
</dbReference>
<dbReference type="OrthoDB" id="10042665at2759"/>
<dbReference type="PANTHER" id="PTHR46411:SF2">
    <property type="entry name" value="AAA+ ATPASE DOMAIN-CONTAINING PROTEIN"/>
    <property type="match status" value="1"/>
</dbReference>
<evidence type="ECO:0000256" key="1">
    <source>
        <dbReference type="SAM" id="MobiDB-lite"/>
    </source>
</evidence>
<comment type="caution">
    <text evidence="3">The sequence shown here is derived from an EMBL/GenBank/DDBJ whole genome shotgun (WGS) entry which is preliminary data.</text>
</comment>
<dbReference type="RefSeq" id="XP_038742792.1">
    <property type="nucleotide sequence ID" value="XM_038891859.1"/>
</dbReference>
<feature type="region of interest" description="Disordered" evidence="1">
    <location>
        <begin position="825"/>
        <end position="888"/>
    </location>
</feature>
<feature type="domain" description="AAA+ ATPase" evidence="2">
    <location>
        <begin position="460"/>
        <end position="587"/>
    </location>
</feature>
<dbReference type="GO" id="GO:0016887">
    <property type="term" value="F:ATP hydrolysis activity"/>
    <property type="evidence" value="ECO:0007669"/>
    <property type="project" value="InterPro"/>
</dbReference>
<evidence type="ECO:0000313" key="4">
    <source>
        <dbReference type="Proteomes" id="UP000781932"/>
    </source>
</evidence>
<protein>
    <recommendedName>
        <fullName evidence="2">AAA+ ATPase domain-containing protein</fullName>
    </recommendedName>
</protein>
<dbReference type="SMART" id="SM00382">
    <property type="entry name" value="AAA"/>
    <property type="match status" value="1"/>
</dbReference>
<feature type="region of interest" description="Disordered" evidence="1">
    <location>
        <begin position="27"/>
        <end position="90"/>
    </location>
</feature>
<dbReference type="Pfam" id="PF00004">
    <property type="entry name" value="AAA"/>
    <property type="match status" value="1"/>
</dbReference>
<dbReference type="InterPro" id="IPR056599">
    <property type="entry name" value="AAA_lid_fung"/>
</dbReference>
<dbReference type="EMBL" id="JAATWM020000032">
    <property type="protein sequence ID" value="KAF9873331.1"/>
    <property type="molecule type" value="Genomic_DNA"/>
</dbReference>
<dbReference type="GO" id="GO:0005524">
    <property type="term" value="F:ATP binding"/>
    <property type="evidence" value="ECO:0007669"/>
    <property type="project" value="InterPro"/>
</dbReference>
<name>A0A9P6LHM9_9PEZI</name>
<feature type="compositionally biased region" description="Low complexity" evidence="1">
    <location>
        <begin position="70"/>
        <end position="82"/>
    </location>
</feature>
<dbReference type="InterPro" id="IPR027417">
    <property type="entry name" value="P-loop_NTPase"/>
</dbReference>
<dbReference type="CDD" id="cd19481">
    <property type="entry name" value="RecA-like_protease"/>
    <property type="match status" value="1"/>
</dbReference>
<sequence>MLVHQENAIRKELSTLARLCAEATQAVATEATETTTESQKGNARGLDSNEEEAVDSYDDHNEDAAESDESSVASGVSVSTTSPQHAIFTDPDWRNHSREELQEAHDDLRTVVDFMDSYLVPLRTALNDTDDTRVLYNELWHVFNPGSIVYVKDPSVPQKLWRVIQGQGGDWSPAIVPPQIDDHFKLGGSSYRTSIPPFTLDCFYIDFNGTHFVRVIRKFEIEEFKELTSVKSLSVLPLKVAEREGLVDVNSIERRGLEFLSFLQPGYCHFRGRSLSHEPRGDILKRPNPGSITSVAVLSESIESSVVVDFERCLQTITDWNPCREPRQLTTLYEGAPRPPPNVDDDRIWDLRMAEKVLNYTDQNQNLELYSRSPPAGDDVLLLPDRVFAYVLRTRKWACIPIGAGKDDNTLMRMEPKNSAWNDLQIDPRHRSIIESMMATHFRKKKSKRRQFDLIQDKGKGLIVLLHGVPGVGKTSTAETVAQYYNKPLLPITCGDLGMTPAEVETNLQDSFQLAQAWDCVLLLDEADVFLAERSQDNIERNALVSVFLHVMEYYEGILFLTTNKVGSFDEAFKSRMSLALYYPPLTQDQTEKIWRVQMERTEQLSKEAAPDDNTQHVSFNRLEIEILAKELWNLQQSRPDFKPVWNGRQIRNAFQTAVALAEWHQQENNIPGPIHVKREHFEKVALVSNEFNAYLWTVKHRRGDDILNLRKEHRFDQFDRHQFGWGGPGFGQHNQQQSGFGGWDNSQYSNTMGSRGPSGMGMGGPGFGNNMQNQSGFGNSWQSGFGGMSGAGVGGPGIATGGMGGSVMGNSALGNPNIGNSNVGAAMQPGVMSPQAIPGQNMGGQPAEGQRQQQLQQQQLQQPNIQQGGSMQSMYGQSNPQSRPSGW</sequence>
<reference evidence="3" key="2">
    <citation type="submission" date="2020-11" db="EMBL/GenBank/DDBJ databases">
        <title>Whole genome sequencing of Colletotrichum sp.</title>
        <authorList>
            <person name="Li H."/>
        </authorList>
    </citation>
    <scope>NUCLEOTIDE SEQUENCE</scope>
    <source>
        <strain evidence="3">CkLH20</strain>
    </source>
</reference>
<dbReference type="Proteomes" id="UP000781932">
    <property type="component" value="Unassembled WGS sequence"/>
</dbReference>
<dbReference type="PANTHER" id="PTHR46411">
    <property type="entry name" value="FAMILY ATPASE, PUTATIVE-RELATED"/>
    <property type="match status" value="1"/>
</dbReference>
<evidence type="ECO:0000259" key="2">
    <source>
        <dbReference type="SMART" id="SM00382"/>
    </source>
</evidence>
<keyword evidence="4" id="KW-1185">Reference proteome</keyword>
<dbReference type="Pfam" id="PF22942">
    <property type="entry name" value="DUF7025"/>
    <property type="match status" value="1"/>
</dbReference>
<dbReference type="InterPro" id="IPR054289">
    <property type="entry name" value="DUF7025"/>
</dbReference>
<feature type="compositionally biased region" description="Low complexity" evidence="1">
    <location>
        <begin position="27"/>
        <end position="37"/>
    </location>
</feature>
<proteinExistence type="predicted"/>
<evidence type="ECO:0000313" key="3">
    <source>
        <dbReference type="EMBL" id="KAF9873331.1"/>
    </source>
</evidence>
<organism evidence="3 4">
    <name type="scientific">Colletotrichum karsti</name>
    <dbReference type="NCBI Taxonomy" id="1095194"/>
    <lineage>
        <taxon>Eukaryota</taxon>
        <taxon>Fungi</taxon>
        <taxon>Dikarya</taxon>
        <taxon>Ascomycota</taxon>
        <taxon>Pezizomycotina</taxon>
        <taxon>Sordariomycetes</taxon>
        <taxon>Hypocreomycetidae</taxon>
        <taxon>Glomerellales</taxon>
        <taxon>Glomerellaceae</taxon>
        <taxon>Colletotrichum</taxon>
        <taxon>Colletotrichum boninense species complex</taxon>
    </lineage>
</organism>
<dbReference type="InterPro" id="IPR003593">
    <property type="entry name" value="AAA+_ATPase"/>
</dbReference>
<dbReference type="AlphaFoldDB" id="A0A9P6LHM9"/>
<dbReference type="Gene3D" id="3.40.50.300">
    <property type="entry name" value="P-loop containing nucleotide triphosphate hydrolases"/>
    <property type="match status" value="1"/>
</dbReference>
<reference evidence="3" key="1">
    <citation type="submission" date="2020-03" db="EMBL/GenBank/DDBJ databases">
        <authorList>
            <person name="He L."/>
        </authorList>
    </citation>
    <scope>NUCLEOTIDE SEQUENCE</scope>
    <source>
        <strain evidence="3">CkLH20</strain>
    </source>
</reference>
<accession>A0A9P6LHM9</accession>